<keyword evidence="2" id="KW-0732">Signal</keyword>
<proteinExistence type="predicted"/>
<dbReference type="RefSeq" id="WP_211851446.1">
    <property type="nucleotide sequence ID" value="NZ_JAAGBB010000005.1"/>
</dbReference>
<sequence length="139" mass="15304">MRRITIPTATAALALLIGASAAHAGSGLRPAAPAGQALTVQYQVVPGADDMTEWERRRQWREMRQARDQARIEEAARREAQRIEEERQERRARWRARREAEAQYGYAPGSSYTPNDGSGYAPGYGAAPNNGYAPGFSGK</sequence>
<accession>A0ABS5EU73</accession>
<evidence type="ECO:0000313" key="4">
    <source>
        <dbReference type="Proteomes" id="UP001196870"/>
    </source>
</evidence>
<evidence type="ECO:0000256" key="2">
    <source>
        <dbReference type="SAM" id="SignalP"/>
    </source>
</evidence>
<keyword evidence="4" id="KW-1185">Reference proteome</keyword>
<feature type="compositionally biased region" description="Low complexity" evidence="1">
    <location>
        <begin position="119"/>
        <end position="139"/>
    </location>
</feature>
<comment type="caution">
    <text evidence="3">The sequence shown here is derived from an EMBL/GenBank/DDBJ whole genome shotgun (WGS) entry which is preliminary data.</text>
</comment>
<organism evidence="3 4">
    <name type="scientific">Plastoroseomonas hellenica</name>
    <dbReference type="NCBI Taxonomy" id="2687306"/>
    <lineage>
        <taxon>Bacteria</taxon>
        <taxon>Pseudomonadati</taxon>
        <taxon>Pseudomonadota</taxon>
        <taxon>Alphaproteobacteria</taxon>
        <taxon>Acetobacterales</taxon>
        <taxon>Acetobacteraceae</taxon>
        <taxon>Plastoroseomonas</taxon>
    </lineage>
</organism>
<protein>
    <submittedName>
        <fullName evidence="3">Uncharacterized protein</fullName>
    </submittedName>
</protein>
<evidence type="ECO:0000313" key="3">
    <source>
        <dbReference type="EMBL" id="MBR0663856.1"/>
    </source>
</evidence>
<gene>
    <name evidence="3" type="ORF">GXW71_05735</name>
</gene>
<feature type="compositionally biased region" description="Basic and acidic residues" evidence="1">
    <location>
        <begin position="76"/>
        <end position="101"/>
    </location>
</feature>
<dbReference type="EMBL" id="JAAGBB010000005">
    <property type="protein sequence ID" value="MBR0663856.1"/>
    <property type="molecule type" value="Genomic_DNA"/>
</dbReference>
<feature type="region of interest" description="Disordered" evidence="1">
    <location>
        <begin position="76"/>
        <end position="139"/>
    </location>
</feature>
<dbReference type="Proteomes" id="UP001196870">
    <property type="component" value="Unassembled WGS sequence"/>
</dbReference>
<reference evidence="4" key="1">
    <citation type="journal article" date="2021" name="Syst. Appl. Microbiol.">
        <title>Roseomonas hellenica sp. nov., isolated from roots of wild-growing Alkanna tinctoria.</title>
        <authorList>
            <person name="Rat A."/>
            <person name="Naranjo H.D."/>
            <person name="Lebbe L."/>
            <person name="Cnockaert M."/>
            <person name="Krigas N."/>
            <person name="Grigoriadou K."/>
            <person name="Maloupa E."/>
            <person name="Willems A."/>
        </authorList>
    </citation>
    <scope>NUCLEOTIDE SEQUENCE [LARGE SCALE GENOMIC DNA]</scope>
    <source>
        <strain evidence="4">LMG 31523</strain>
    </source>
</reference>
<name>A0ABS5EU73_9PROT</name>
<feature type="signal peptide" evidence="2">
    <location>
        <begin position="1"/>
        <end position="24"/>
    </location>
</feature>
<feature type="chain" id="PRO_5047212338" evidence="2">
    <location>
        <begin position="25"/>
        <end position="139"/>
    </location>
</feature>
<evidence type="ECO:0000256" key="1">
    <source>
        <dbReference type="SAM" id="MobiDB-lite"/>
    </source>
</evidence>